<feature type="DNA-binding region" description="OmpR/PhoB-type" evidence="3">
    <location>
        <begin position="134"/>
        <end position="233"/>
    </location>
</feature>
<dbReference type="InterPro" id="IPR001867">
    <property type="entry name" value="OmpR/PhoB-type_DNA-bd"/>
</dbReference>
<accession>A0A1S6HUN9</accession>
<dbReference type="AlphaFoldDB" id="A0A1S6HUN9"/>
<keyword evidence="2" id="KW-0597">Phosphoprotein</keyword>
<feature type="domain" description="OmpR/PhoB-type" evidence="5">
    <location>
        <begin position="134"/>
        <end position="233"/>
    </location>
</feature>
<evidence type="ECO:0000259" key="5">
    <source>
        <dbReference type="PROSITE" id="PS51755"/>
    </source>
</evidence>
<dbReference type="GO" id="GO:0032993">
    <property type="term" value="C:protein-DNA complex"/>
    <property type="evidence" value="ECO:0007669"/>
    <property type="project" value="TreeGrafter"/>
</dbReference>
<dbReference type="Gene3D" id="6.10.250.690">
    <property type="match status" value="1"/>
</dbReference>
<dbReference type="InterPro" id="IPR036388">
    <property type="entry name" value="WH-like_DNA-bd_sf"/>
</dbReference>
<dbReference type="GO" id="GO:0000976">
    <property type="term" value="F:transcription cis-regulatory region binding"/>
    <property type="evidence" value="ECO:0007669"/>
    <property type="project" value="TreeGrafter"/>
</dbReference>
<dbReference type="SUPFAM" id="SSF52172">
    <property type="entry name" value="CheY-like"/>
    <property type="match status" value="1"/>
</dbReference>
<dbReference type="Gene3D" id="3.40.50.2300">
    <property type="match status" value="1"/>
</dbReference>
<sequence>MEIILSMPVAKQILVVEDDASLAEWICDYLLDHGYGVTLASQGDYALEMIAEEQPDLVLLDVMIPVKNGFDVCKEAREFYSKPILFMTACSEDGDEIQGLDVGADDYLTKPIRPKVLLARIKALLRRTSDEEVKQQLVFGSLVLNATAKSVTIEQQPVGLNANEFDVLWQLALKAGTIVSRIELVSHLRGIEYDGLDRSIDIRISRLRKKLQEAQQQPYKVKTVRGKGYLFCRDDSEPTS</sequence>
<dbReference type="InterPro" id="IPR011006">
    <property type="entry name" value="CheY-like_superfamily"/>
</dbReference>
<evidence type="ECO:0000256" key="2">
    <source>
        <dbReference type="PROSITE-ProRule" id="PRU00169"/>
    </source>
</evidence>
<evidence type="ECO:0000313" key="7">
    <source>
        <dbReference type="Proteomes" id="UP000189545"/>
    </source>
</evidence>
<organism evidence="6 7">
    <name type="scientific">Shewanella psychrophila</name>
    <dbReference type="NCBI Taxonomy" id="225848"/>
    <lineage>
        <taxon>Bacteria</taxon>
        <taxon>Pseudomonadati</taxon>
        <taxon>Pseudomonadota</taxon>
        <taxon>Gammaproteobacteria</taxon>
        <taxon>Alteromonadales</taxon>
        <taxon>Shewanellaceae</taxon>
        <taxon>Shewanella</taxon>
    </lineage>
</organism>
<dbReference type="InterPro" id="IPR039420">
    <property type="entry name" value="WalR-like"/>
</dbReference>
<dbReference type="Pfam" id="PF00486">
    <property type="entry name" value="Trans_reg_C"/>
    <property type="match status" value="1"/>
</dbReference>
<feature type="domain" description="Response regulatory" evidence="4">
    <location>
        <begin position="12"/>
        <end position="125"/>
    </location>
</feature>
<keyword evidence="1 3" id="KW-0238">DNA-binding</keyword>
<name>A0A1S6HUN9_9GAMM</name>
<dbReference type="GO" id="GO:0006355">
    <property type="term" value="P:regulation of DNA-templated transcription"/>
    <property type="evidence" value="ECO:0007669"/>
    <property type="project" value="InterPro"/>
</dbReference>
<dbReference type="GO" id="GO:0000156">
    <property type="term" value="F:phosphorelay response regulator activity"/>
    <property type="evidence" value="ECO:0007669"/>
    <property type="project" value="TreeGrafter"/>
</dbReference>
<dbReference type="PANTHER" id="PTHR48111">
    <property type="entry name" value="REGULATOR OF RPOS"/>
    <property type="match status" value="1"/>
</dbReference>
<dbReference type="Gene3D" id="1.10.10.10">
    <property type="entry name" value="Winged helix-like DNA-binding domain superfamily/Winged helix DNA-binding domain"/>
    <property type="match status" value="1"/>
</dbReference>
<evidence type="ECO:0000256" key="3">
    <source>
        <dbReference type="PROSITE-ProRule" id="PRU01091"/>
    </source>
</evidence>
<dbReference type="SUPFAM" id="SSF46894">
    <property type="entry name" value="C-terminal effector domain of the bipartite response regulators"/>
    <property type="match status" value="1"/>
</dbReference>
<evidence type="ECO:0000256" key="1">
    <source>
        <dbReference type="ARBA" id="ARBA00023125"/>
    </source>
</evidence>
<evidence type="ECO:0000313" key="6">
    <source>
        <dbReference type="EMBL" id="AQS39265.1"/>
    </source>
</evidence>
<dbReference type="GO" id="GO:0005829">
    <property type="term" value="C:cytosol"/>
    <property type="evidence" value="ECO:0007669"/>
    <property type="project" value="TreeGrafter"/>
</dbReference>
<dbReference type="CDD" id="cd00383">
    <property type="entry name" value="trans_reg_C"/>
    <property type="match status" value="1"/>
</dbReference>
<dbReference type="SMART" id="SM00448">
    <property type="entry name" value="REC"/>
    <property type="match status" value="1"/>
</dbReference>
<evidence type="ECO:0000259" key="4">
    <source>
        <dbReference type="PROSITE" id="PS50110"/>
    </source>
</evidence>
<dbReference type="PROSITE" id="PS50110">
    <property type="entry name" value="RESPONSE_REGULATORY"/>
    <property type="match status" value="1"/>
</dbReference>
<reference evidence="6 7" key="1">
    <citation type="submission" date="2016-03" db="EMBL/GenBank/DDBJ databases">
        <title>Complete genome sequence of Shewanella psychrophila WP2, a deep sea bacterium isolated from west Pacific sediment.</title>
        <authorList>
            <person name="Xu G."/>
            <person name="Jian H."/>
        </authorList>
    </citation>
    <scope>NUCLEOTIDE SEQUENCE [LARGE SCALE GENOMIC DNA]</scope>
    <source>
        <strain evidence="6 7">WP2</strain>
    </source>
</reference>
<protein>
    <submittedName>
        <fullName evidence="6">Response regulator with CheY-like receiver domain and winged-helix DNA-binding domain</fullName>
    </submittedName>
</protein>
<dbReference type="SMART" id="SM00862">
    <property type="entry name" value="Trans_reg_C"/>
    <property type="match status" value="1"/>
</dbReference>
<dbReference type="STRING" id="225848.Sps_04159"/>
<feature type="modified residue" description="4-aspartylphosphate" evidence="2">
    <location>
        <position position="61"/>
    </location>
</feature>
<dbReference type="EMBL" id="CP014782">
    <property type="protein sequence ID" value="AQS39265.1"/>
    <property type="molecule type" value="Genomic_DNA"/>
</dbReference>
<dbReference type="InterPro" id="IPR001789">
    <property type="entry name" value="Sig_transdc_resp-reg_receiver"/>
</dbReference>
<proteinExistence type="predicted"/>
<dbReference type="InterPro" id="IPR016032">
    <property type="entry name" value="Sig_transdc_resp-reg_C-effctor"/>
</dbReference>
<dbReference type="PROSITE" id="PS51755">
    <property type="entry name" value="OMPR_PHOB"/>
    <property type="match status" value="1"/>
</dbReference>
<gene>
    <name evidence="6" type="ORF">Sps_04159</name>
</gene>
<dbReference type="PANTHER" id="PTHR48111:SF47">
    <property type="entry name" value="TRANSCRIPTIONAL REGULATORY PROTEIN RSTA"/>
    <property type="match status" value="1"/>
</dbReference>
<dbReference type="Proteomes" id="UP000189545">
    <property type="component" value="Chromosome"/>
</dbReference>
<dbReference type="Pfam" id="PF00072">
    <property type="entry name" value="Response_reg"/>
    <property type="match status" value="1"/>
</dbReference>
<dbReference type="KEGG" id="spsw:Sps_04159"/>
<keyword evidence="7" id="KW-1185">Reference proteome</keyword>